<feature type="transmembrane region" description="Helical" evidence="1">
    <location>
        <begin position="20"/>
        <end position="41"/>
    </location>
</feature>
<dbReference type="Pfam" id="PF13646">
    <property type="entry name" value="HEAT_2"/>
    <property type="match status" value="2"/>
</dbReference>
<feature type="transmembrane region" description="Helical" evidence="1">
    <location>
        <begin position="297"/>
        <end position="314"/>
    </location>
</feature>
<evidence type="ECO:0000313" key="3">
    <source>
        <dbReference type="Proteomes" id="UP000662873"/>
    </source>
</evidence>
<evidence type="ECO:0000313" key="2">
    <source>
        <dbReference type="EMBL" id="BBO22888.1"/>
    </source>
</evidence>
<keyword evidence="1" id="KW-1133">Transmembrane helix</keyword>
<feature type="transmembrane region" description="Helical" evidence="1">
    <location>
        <begin position="47"/>
        <end position="67"/>
    </location>
</feature>
<dbReference type="EMBL" id="AP021858">
    <property type="protein sequence ID" value="BBO22888.1"/>
    <property type="molecule type" value="Genomic_DNA"/>
</dbReference>
<dbReference type="InterPro" id="IPR016024">
    <property type="entry name" value="ARM-type_fold"/>
</dbReference>
<dbReference type="PANTHER" id="PTHR23526:SF2">
    <property type="entry name" value="MAJOR FACILITATOR SUPERFAMILY (MFS) PROFILE DOMAIN-CONTAINING PROTEIN"/>
    <property type="match status" value="1"/>
</dbReference>
<gene>
    <name evidence="2" type="ORF">NPRO_04830</name>
</gene>
<organism evidence="2 3">
    <name type="scientific">Candidatus Nitrosymbiomonas proteolyticus</name>
    <dbReference type="NCBI Taxonomy" id="2608984"/>
    <lineage>
        <taxon>Bacteria</taxon>
        <taxon>Bacillati</taxon>
        <taxon>Armatimonadota</taxon>
        <taxon>Armatimonadota incertae sedis</taxon>
        <taxon>Candidatus Nitrosymbiomonas</taxon>
    </lineage>
</organism>
<dbReference type="PANTHER" id="PTHR23526">
    <property type="entry name" value="INTEGRAL MEMBRANE TRANSPORT PROTEIN-RELATED"/>
    <property type="match status" value="1"/>
</dbReference>
<feature type="transmembrane region" description="Helical" evidence="1">
    <location>
        <begin position="263"/>
        <end position="285"/>
    </location>
</feature>
<dbReference type="InterPro" id="IPR011701">
    <property type="entry name" value="MFS"/>
</dbReference>
<feature type="transmembrane region" description="Helical" evidence="1">
    <location>
        <begin position="150"/>
        <end position="168"/>
    </location>
</feature>
<dbReference type="InterPro" id="IPR011989">
    <property type="entry name" value="ARM-like"/>
</dbReference>
<dbReference type="GO" id="GO:0022857">
    <property type="term" value="F:transmembrane transporter activity"/>
    <property type="evidence" value="ECO:0007669"/>
    <property type="project" value="InterPro"/>
</dbReference>
<dbReference type="SUPFAM" id="SSF103473">
    <property type="entry name" value="MFS general substrate transporter"/>
    <property type="match status" value="1"/>
</dbReference>
<feature type="transmembrane region" description="Helical" evidence="1">
    <location>
        <begin position="234"/>
        <end position="257"/>
    </location>
</feature>
<accession>A0A809R8A0</accession>
<feature type="transmembrane region" description="Helical" evidence="1">
    <location>
        <begin position="326"/>
        <end position="349"/>
    </location>
</feature>
<dbReference type="KEGG" id="npy:NPRO_04830"/>
<proteinExistence type="predicted"/>
<feature type="transmembrane region" description="Helical" evidence="1">
    <location>
        <begin position="106"/>
        <end position="129"/>
    </location>
</feature>
<evidence type="ECO:0000256" key="1">
    <source>
        <dbReference type="SAM" id="Phobius"/>
    </source>
</evidence>
<reference evidence="2" key="1">
    <citation type="journal article" name="DNA Res.">
        <title>The physiological potential of anammox bacteria as revealed by their core genome structure.</title>
        <authorList>
            <person name="Okubo T."/>
            <person name="Toyoda A."/>
            <person name="Fukuhara K."/>
            <person name="Uchiyama I."/>
            <person name="Harigaya Y."/>
            <person name="Kuroiwa M."/>
            <person name="Suzuki T."/>
            <person name="Murakami Y."/>
            <person name="Suwa Y."/>
            <person name="Takami H."/>
        </authorList>
    </citation>
    <scope>NUCLEOTIDE SEQUENCE</scope>
    <source>
        <strain evidence="2">317325-2</strain>
    </source>
</reference>
<feature type="transmembrane region" description="Helical" evidence="1">
    <location>
        <begin position="79"/>
        <end position="100"/>
    </location>
</feature>
<protein>
    <submittedName>
        <fullName evidence="2">MFS transporter</fullName>
    </submittedName>
</protein>
<dbReference type="SUPFAM" id="SSF48371">
    <property type="entry name" value="ARM repeat"/>
    <property type="match status" value="1"/>
</dbReference>
<sequence>MEPPNRLQTLRTLRFATLDAAFATAFATLVTGAFLVGFVRYLGGSDAWVNLLVALPSMLGVLQIPGAIWGRGVESYKRFVLPGALIWRLLYLPLVALPLLPLPDTWRLTFLAVCVSLAGAAVLLVNPIYNDWLAELVPPSSRGWYFGRRQMIATAVGALAGTLMGLVLDAFERSGNEALGYSVVFGVGWVCAVASFTMFLFMRDLTRERPIRMPLKRAIVSFVGPLKDHGFRPVLGFLAVFVIGQVFPGNLFSAFALESLKMPFTVIQFAAATHALGSIALTPFWGYLADRYGNRPVLALLSIGLAFSPLMWLFCFPGRDVANAAILISGHVFSGAVWGGVALCQLNLLFATAKTEDRATYIGVGLALQAIVGGLAPLAGAATMEILRGVLAAPDAYKVVFSVTMGLRFTSVFFLLPVREAGSLRLREAFRQLKQVNPAGFRAVKRLARSTDPSRRGDAIRSAAKSRFTLAVDEIAKSLHDPSPSVRREAALALATMGTERAVVELVHQLTEHQDLVEEETIEALGQIGDPRALESLVLHLQNPRSNLRRAAAKALGKLGCKEAEQPLISAASDPNDADLRRSSLQALRVLGSTAAIDVVAEALRDPYPSLRIAAAEAVAEIGFRELASVLRETLGRHGDEAESEMAYALGAVGDEGDIPRILGIAAQCRSVITRRRCLLGVARIVGVESTAYRLFMTEGFERDAALLSMASSGGRRDPSVRAALDHFSSGDEKGALRLLLRRPQCKVLKPLLDYEVEESFLVAYPLAVEAR</sequence>
<dbReference type="Gene3D" id="1.20.1250.20">
    <property type="entry name" value="MFS general substrate transporter like domains"/>
    <property type="match status" value="2"/>
</dbReference>
<name>A0A809R8A0_9BACT</name>
<dbReference type="Gene3D" id="1.25.10.10">
    <property type="entry name" value="Leucine-rich Repeat Variant"/>
    <property type="match status" value="2"/>
</dbReference>
<feature type="transmembrane region" description="Helical" evidence="1">
    <location>
        <begin position="361"/>
        <end position="379"/>
    </location>
</feature>
<dbReference type="Proteomes" id="UP000662873">
    <property type="component" value="Chromosome"/>
</dbReference>
<dbReference type="SMART" id="SM00567">
    <property type="entry name" value="EZ_HEAT"/>
    <property type="match status" value="5"/>
</dbReference>
<dbReference type="InterPro" id="IPR052528">
    <property type="entry name" value="Sugar_transport-like"/>
</dbReference>
<feature type="transmembrane region" description="Helical" evidence="1">
    <location>
        <begin position="180"/>
        <end position="202"/>
    </location>
</feature>
<dbReference type="Pfam" id="PF07690">
    <property type="entry name" value="MFS_1"/>
    <property type="match status" value="1"/>
</dbReference>
<dbReference type="AlphaFoldDB" id="A0A809R8A0"/>
<dbReference type="InterPro" id="IPR036259">
    <property type="entry name" value="MFS_trans_sf"/>
</dbReference>
<keyword evidence="1" id="KW-0472">Membrane</keyword>
<dbReference type="InterPro" id="IPR004155">
    <property type="entry name" value="PBS_lyase_HEAT"/>
</dbReference>
<keyword evidence="1" id="KW-0812">Transmembrane</keyword>